<name>A0A0G1CK42_9BACT</name>
<dbReference type="AlphaFoldDB" id="A0A0G1CK42"/>
<organism evidence="2 3">
    <name type="scientific">Candidatus Gottesmanbacteria bacterium GW2011_GWA1_43_11</name>
    <dbReference type="NCBI Taxonomy" id="1618436"/>
    <lineage>
        <taxon>Bacteria</taxon>
        <taxon>Candidatus Gottesmaniibacteriota</taxon>
    </lineage>
</organism>
<feature type="transmembrane region" description="Helical" evidence="1">
    <location>
        <begin position="64"/>
        <end position="89"/>
    </location>
</feature>
<dbReference type="STRING" id="1618436.UV59_C0002G0035"/>
<feature type="transmembrane region" description="Helical" evidence="1">
    <location>
        <begin position="101"/>
        <end position="124"/>
    </location>
</feature>
<keyword evidence="1" id="KW-1133">Transmembrane helix</keyword>
<feature type="transmembrane region" description="Helical" evidence="1">
    <location>
        <begin position="21"/>
        <end position="44"/>
    </location>
</feature>
<dbReference type="Proteomes" id="UP000034543">
    <property type="component" value="Unassembled WGS sequence"/>
</dbReference>
<keyword evidence="1" id="KW-0472">Membrane</keyword>
<proteinExistence type="predicted"/>
<dbReference type="EMBL" id="LCFB01000002">
    <property type="protein sequence ID" value="KKS86160.1"/>
    <property type="molecule type" value="Genomic_DNA"/>
</dbReference>
<accession>A0A0G1CK42</accession>
<gene>
    <name evidence="2" type="ORF">UV59_C0002G0035</name>
</gene>
<evidence type="ECO:0000313" key="3">
    <source>
        <dbReference type="Proteomes" id="UP000034543"/>
    </source>
</evidence>
<sequence>MKFSLLTQLATQTQEFRQDPFVIWSFRICAVTLFLCGVIIILVWNRLPPVIPLLYSLPWGEEQLAQPVALVLLLVGSCLCYGINTLIAYVLHARISYLSHIVTSATTTLILLLGYTLINLILLVT</sequence>
<comment type="caution">
    <text evidence="2">The sequence shown here is derived from an EMBL/GenBank/DDBJ whole genome shotgun (WGS) entry which is preliminary data.</text>
</comment>
<reference evidence="2 3" key="1">
    <citation type="journal article" date="2015" name="Nature">
        <title>rRNA introns, odd ribosomes, and small enigmatic genomes across a large radiation of phyla.</title>
        <authorList>
            <person name="Brown C.T."/>
            <person name="Hug L.A."/>
            <person name="Thomas B.C."/>
            <person name="Sharon I."/>
            <person name="Castelle C.J."/>
            <person name="Singh A."/>
            <person name="Wilkins M.J."/>
            <person name="Williams K.H."/>
            <person name="Banfield J.F."/>
        </authorList>
    </citation>
    <scope>NUCLEOTIDE SEQUENCE [LARGE SCALE GENOMIC DNA]</scope>
</reference>
<evidence type="ECO:0000313" key="2">
    <source>
        <dbReference type="EMBL" id="KKS86160.1"/>
    </source>
</evidence>
<keyword evidence="1" id="KW-0812">Transmembrane</keyword>
<protein>
    <submittedName>
        <fullName evidence="2">Uncharacterized protein</fullName>
    </submittedName>
</protein>
<evidence type="ECO:0000256" key="1">
    <source>
        <dbReference type="SAM" id="Phobius"/>
    </source>
</evidence>